<keyword evidence="1" id="KW-0812">Transmembrane</keyword>
<dbReference type="KEGG" id="kpul:GXN76_02335"/>
<organism evidence="2 3">
    <name type="scientific">Kroppenstedtia pulmonis</name>
    <dbReference type="NCBI Taxonomy" id="1380685"/>
    <lineage>
        <taxon>Bacteria</taxon>
        <taxon>Bacillati</taxon>
        <taxon>Bacillota</taxon>
        <taxon>Bacilli</taxon>
        <taxon>Bacillales</taxon>
        <taxon>Thermoactinomycetaceae</taxon>
        <taxon>Kroppenstedtia</taxon>
    </lineage>
</organism>
<keyword evidence="1" id="KW-0472">Membrane</keyword>
<evidence type="ECO:0000313" key="3">
    <source>
        <dbReference type="Proteomes" id="UP000503088"/>
    </source>
</evidence>
<sequence>MGGHTWRWYPWLTKGVAAVHCTAVVMAFMFLWRVGYGSLGERTQYIVSNETAIRWSWGVGAAAVLLTTVVFLFLLISLNQRYRAVLQMGLMIWILGVSAAILHDFLQMTVMPALSQLFVQVPTKGLAQTITDWEQVLIRLLGVFAWTCYGIGGLIYTGVMFRTEDFPEDLAWFSLFVWSLILLLSIVLSWISSKMIGFTSFSLLIFIPWLWRVGKAVRPTPVPKN</sequence>
<evidence type="ECO:0008006" key="4">
    <source>
        <dbReference type="Google" id="ProtNLM"/>
    </source>
</evidence>
<feature type="transmembrane region" description="Helical" evidence="1">
    <location>
        <begin position="170"/>
        <end position="190"/>
    </location>
</feature>
<dbReference type="Proteomes" id="UP000503088">
    <property type="component" value="Chromosome"/>
</dbReference>
<dbReference type="EMBL" id="CP048104">
    <property type="protein sequence ID" value="QKG83424.1"/>
    <property type="molecule type" value="Genomic_DNA"/>
</dbReference>
<feature type="transmembrane region" description="Helical" evidence="1">
    <location>
        <begin position="12"/>
        <end position="35"/>
    </location>
</feature>
<keyword evidence="1" id="KW-1133">Transmembrane helix</keyword>
<evidence type="ECO:0000313" key="2">
    <source>
        <dbReference type="EMBL" id="QKG83424.1"/>
    </source>
</evidence>
<name>A0A7D3XH89_9BACL</name>
<keyword evidence="3" id="KW-1185">Reference proteome</keyword>
<dbReference type="RefSeq" id="WP_173220150.1">
    <property type="nucleotide sequence ID" value="NZ_CP048104.1"/>
</dbReference>
<protein>
    <recommendedName>
        <fullName evidence="4">DUF4386 family protein</fullName>
    </recommendedName>
</protein>
<gene>
    <name evidence="2" type="ORF">GXN76_02335</name>
</gene>
<feature type="transmembrane region" description="Helical" evidence="1">
    <location>
        <begin position="88"/>
        <end position="106"/>
    </location>
</feature>
<evidence type="ECO:0000256" key="1">
    <source>
        <dbReference type="SAM" id="Phobius"/>
    </source>
</evidence>
<proteinExistence type="predicted"/>
<dbReference type="AlphaFoldDB" id="A0A7D3XH89"/>
<feature type="transmembrane region" description="Helical" evidence="1">
    <location>
        <begin position="136"/>
        <end position="158"/>
    </location>
</feature>
<feature type="transmembrane region" description="Helical" evidence="1">
    <location>
        <begin position="196"/>
        <end position="214"/>
    </location>
</feature>
<feature type="transmembrane region" description="Helical" evidence="1">
    <location>
        <begin position="55"/>
        <end position="76"/>
    </location>
</feature>
<accession>A0A7D3XH89</accession>
<reference evidence="2 3" key="1">
    <citation type="submission" date="2020-01" db="EMBL/GenBank/DDBJ databases">
        <authorList>
            <person name="Gulvik C.A."/>
            <person name="Batra D.G."/>
        </authorList>
    </citation>
    <scope>NUCLEOTIDE SEQUENCE [LARGE SCALE GENOMIC DNA]</scope>
    <source>
        <strain evidence="2 3">W9323</strain>
    </source>
</reference>